<evidence type="ECO:0000313" key="3">
    <source>
        <dbReference type="Proteomes" id="UP001152888"/>
    </source>
</evidence>
<evidence type="ECO:0000313" key="2">
    <source>
        <dbReference type="EMBL" id="CAH2015787.1"/>
    </source>
</evidence>
<dbReference type="EMBL" id="CAKOFQ010008750">
    <property type="protein sequence ID" value="CAH2015787.1"/>
    <property type="molecule type" value="Genomic_DNA"/>
</dbReference>
<sequence>MKYLIGKSVISLERAHFNEHFHMKFYPSRLTLKAIRDLMSDEVPSEILVYLLTLVDMPLEQGGNFYPVMEKIQKAYPCFTENVRPVMLGLLSTNNKTQMTGKKIEPEAEKEPTPEAMDKRCDQPVERAVVEEKTKSELGLPASHNQEPAGEKKTFLKPVTKRSRSKRKIGQTTSNECNKEQNEPVKTLLDITANYVIRNQQQLNNFYKSRLKHAWRMINSDKYSGDTLNQCYNAVKDLNKKTKLLRCIENDNITIDILMEEYGNSDIFLREQHMLPDYDPFEISEESMEIIRNFVESCD</sequence>
<dbReference type="OrthoDB" id="6759218at2759"/>
<feature type="region of interest" description="Disordered" evidence="1">
    <location>
        <begin position="97"/>
        <end position="121"/>
    </location>
</feature>
<dbReference type="Proteomes" id="UP001152888">
    <property type="component" value="Unassembled WGS sequence"/>
</dbReference>
<dbReference type="AlphaFoldDB" id="A0A9P0MLN3"/>
<feature type="compositionally biased region" description="Basic residues" evidence="1">
    <location>
        <begin position="160"/>
        <end position="169"/>
    </location>
</feature>
<comment type="caution">
    <text evidence="2">The sequence shown here is derived from an EMBL/GenBank/DDBJ whole genome shotgun (WGS) entry which is preliminary data.</text>
</comment>
<keyword evidence="3" id="KW-1185">Reference proteome</keyword>
<reference evidence="2" key="1">
    <citation type="submission" date="2022-03" db="EMBL/GenBank/DDBJ databases">
        <authorList>
            <person name="Sayadi A."/>
        </authorList>
    </citation>
    <scope>NUCLEOTIDE SEQUENCE</scope>
</reference>
<organism evidence="2 3">
    <name type="scientific">Acanthoscelides obtectus</name>
    <name type="common">Bean weevil</name>
    <name type="synonym">Bruchus obtectus</name>
    <dbReference type="NCBI Taxonomy" id="200917"/>
    <lineage>
        <taxon>Eukaryota</taxon>
        <taxon>Metazoa</taxon>
        <taxon>Ecdysozoa</taxon>
        <taxon>Arthropoda</taxon>
        <taxon>Hexapoda</taxon>
        <taxon>Insecta</taxon>
        <taxon>Pterygota</taxon>
        <taxon>Neoptera</taxon>
        <taxon>Endopterygota</taxon>
        <taxon>Coleoptera</taxon>
        <taxon>Polyphaga</taxon>
        <taxon>Cucujiformia</taxon>
        <taxon>Chrysomeloidea</taxon>
        <taxon>Chrysomelidae</taxon>
        <taxon>Bruchinae</taxon>
        <taxon>Bruchini</taxon>
        <taxon>Acanthoscelides</taxon>
    </lineage>
</organism>
<feature type="region of interest" description="Disordered" evidence="1">
    <location>
        <begin position="160"/>
        <end position="179"/>
    </location>
</feature>
<evidence type="ECO:0000256" key="1">
    <source>
        <dbReference type="SAM" id="MobiDB-lite"/>
    </source>
</evidence>
<protein>
    <submittedName>
        <fullName evidence="2">Uncharacterized protein</fullName>
    </submittedName>
</protein>
<accession>A0A9P0MLN3</accession>
<name>A0A9P0MLN3_ACAOB</name>
<gene>
    <name evidence="2" type="ORF">ACAOBT_LOCUS34946</name>
</gene>
<proteinExistence type="predicted"/>
<feature type="compositionally biased region" description="Basic and acidic residues" evidence="1">
    <location>
        <begin position="102"/>
        <end position="121"/>
    </location>
</feature>